<name>A0ABP4W504_9MICO</name>
<evidence type="ECO:0000313" key="2">
    <source>
        <dbReference type="Proteomes" id="UP001501475"/>
    </source>
</evidence>
<keyword evidence="2" id="KW-1185">Reference proteome</keyword>
<proteinExistence type="predicted"/>
<sequence>MTSPTEPSDGVSRFMADLVEGGHEPALQGAVIRYFVTPVEGRFAGSRVETGISVSEIQAWPVVPPHWIHLPEEVQFTATNTDTTDCPPGWRRHSRDTGVWAPDRRPILTWVAHVRGVLGQAT</sequence>
<accession>A0ABP4W504</accession>
<evidence type="ECO:0000313" key="1">
    <source>
        <dbReference type="EMBL" id="GAA1747377.1"/>
    </source>
</evidence>
<gene>
    <name evidence="1" type="ORF">GCM10009810_04990</name>
</gene>
<protein>
    <submittedName>
        <fullName evidence="1">Uncharacterized protein</fullName>
    </submittedName>
</protein>
<reference evidence="2" key="1">
    <citation type="journal article" date="2019" name="Int. J. Syst. Evol. Microbiol.">
        <title>The Global Catalogue of Microorganisms (GCM) 10K type strain sequencing project: providing services to taxonomists for standard genome sequencing and annotation.</title>
        <authorList>
            <consortium name="The Broad Institute Genomics Platform"/>
            <consortium name="The Broad Institute Genome Sequencing Center for Infectious Disease"/>
            <person name="Wu L."/>
            <person name="Ma J."/>
        </authorList>
    </citation>
    <scope>NUCLEOTIDE SEQUENCE [LARGE SCALE GENOMIC DNA]</scope>
    <source>
        <strain evidence="2">JCM 15591</strain>
    </source>
</reference>
<comment type="caution">
    <text evidence="1">The sequence shown here is derived from an EMBL/GenBank/DDBJ whole genome shotgun (WGS) entry which is preliminary data.</text>
</comment>
<dbReference type="EMBL" id="BAAAPN010000014">
    <property type="protein sequence ID" value="GAA1747377.1"/>
    <property type="molecule type" value="Genomic_DNA"/>
</dbReference>
<dbReference type="Proteomes" id="UP001501475">
    <property type="component" value="Unassembled WGS sequence"/>
</dbReference>
<organism evidence="1 2">
    <name type="scientific">Nostocoides vanveenii</name>
    <dbReference type="NCBI Taxonomy" id="330835"/>
    <lineage>
        <taxon>Bacteria</taxon>
        <taxon>Bacillati</taxon>
        <taxon>Actinomycetota</taxon>
        <taxon>Actinomycetes</taxon>
        <taxon>Micrococcales</taxon>
        <taxon>Intrasporangiaceae</taxon>
        <taxon>Nostocoides</taxon>
    </lineage>
</organism>